<gene>
    <name evidence="1" type="ORF">BET99_00775</name>
</gene>
<organism evidence="1 2">
    <name type="scientific">Marine Group III euryarchaeote CG-Epi2</name>
    <dbReference type="NCBI Taxonomy" id="1888996"/>
    <lineage>
        <taxon>Archaea</taxon>
        <taxon>Methanobacteriati</taxon>
        <taxon>Thermoplasmatota</taxon>
        <taxon>Thermoplasmata</taxon>
        <taxon>Candidatus Thermoprofundales</taxon>
    </lineage>
</organism>
<evidence type="ECO:0000313" key="2">
    <source>
        <dbReference type="Proteomes" id="UP000183615"/>
    </source>
</evidence>
<sequence length="98" mass="11070">MLKAKKITVFMPAEGETETFDNVEFQSNPEVNILAIFTNKGKESIMFSGLSFKVEMGENDAKESYDIAQKAHSMSKEQMKMMLERENGPSDRFTSSFG</sequence>
<proteinExistence type="predicted"/>
<comment type="caution">
    <text evidence="1">The sequence shown here is derived from an EMBL/GenBank/DDBJ whole genome shotgun (WGS) entry which is preliminary data.</text>
</comment>
<dbReference type="EMBL" id="MIYZ01000012">
    <property type="protein sequence ID" value="OIR22551.1"/>
    <property type="molecule type" value="Genomic_DNA"/>
</dbReference>
<name>A0A1J5TNP3_9ARCH</name>
<dbReference type="Proteomes" id="UP000183615">
    <property type="component" value="Unassembled WGS sequence"/>
</dbReference>
<evidence type="ECO:0000313" key="1">
    <source>
        <dbReference type="EMBL" id="OIR22551.1"/>
    </source>
</evidence>
<protein>
    <submittedName>
        <fullName evidence="1">Uncharacterized protein</fullName>
    </submittedName>
</protein>
<dbReference type="AlphaFoldDB" id="A0A1J5TNP3"/>
<accession>A0A1J5TNP3</accession>
<reference evidence="1 2" key="1">
    <citation type="submission" date="2016-08" db="EMBL/GenBank/DDBJ databases">
        <title>New Insights into Marine Group III Euryarchaeota, from dark to light.</title>
        <authorList>
            <person name="Haro-Moreno J.M."/>
            <person name="Rodriguez-Valera F."/>
            <person name="Lopez-Garcia P."/>
            <person name="Moreira D."/>
            <person name="Martin-Cuadrado A.B."/>
        </authorList>
    </citation>
    <scope>NUCLEOTIDE SEQUENCE [LARGE SCALE GENOMIC DNA]</scope>
    <source>
        <strain evidence="1">CG-Epi2</strain>
    </source>
</reference>